<keyword evidence="2" id="KW-1185">Reference proteome</keyword>
<comment type="caution">
    <text evidence="1">The sequence shown here is derived from an EMBL/GenBank/DDBJ whole genome shotgun (WGS) entry which is preliminary data.</text>
</comment>
<dbReference type="AlphaFoldDB" id="S4NPF1"/>
<proteinExistence type="predicted"/>
<protein>
    <submittedName>
        <fullName evidence="1">Uncharacterized protein</fullName>
    </submittedName>
</protein>
<dbReference type="eggNOG" id="ENOG5032JWW">
    <property type="taxonomic scope" value="Bacteria"/>
</dbReference>
<name>S4NPF1_9LACO</name>
<dbReference type="EMBL" id="BASH01000001">
    <property type="protein sequence ID" value="GAD15938.1"/>
    <property type="molecule type" value="Genomic_DNA"/>
</dbReference>
<gene>
    <name evidence="1" type="ORF">LOT_0476</name>
</gene>
<dbReference type="Proteomes" id="UP000016361">
    <property type="component" value="Unassembled WGS sequence"/>
</dbReference>
<reference evidence="2" key="1">
    <citation type="journal article" date="2013" name="Genome Announc.">
        <title>Draft Genome Sequence of D-Branched-Chain Amino Acid Producer Lactobacillus otakiensis JCM 15040T, Isolated from a Traditional Japanese Pickle.</title>
        <authorList>
            <person name="Doi K."/>
            <person name="Mori K."/>
            <person name="Mutaguchi Y."/>
            <person name="Tashiro K."/>
            <person name="Fujino Y."/>
            <person name="Ohmori T."/>
            <person name="Kuhara S."/>
            <person name="Ohshima T."/>
        </authorList>
    </citation>
    <scope>NUCLEOTIDE SEQUENCE [LARGE SCALE GENOMIC DNA]</scope>
    <source>
        <strain evidence="2">JCM 15040</strain>
    </source>
</reference>
<organism evidence="1 2">
    <name type="scientific">Lentilactobacillus otakiensis DSM 19908 = JCM 15040</name>
    <dbReference type="NCBI Taxonomy" id="1423780"/>
    <lineage>
        <taxon>Bacteria</taxon>
        <taxon>Bacillati</taxon>
        <taxon>Bacillota</taxon>
        <taxon>Bacilli</taxon>
        <taxon>Lactobacillales</taxon>
        <taxon>Lactobacillaceae</taxon>
        <taxon>Lentilactobacillus</taxon>
    </lineage>
</organism>
<evidence type="ECO:0000313" key="1">
    <source>
        <dbReference type="EMBL" id="GAD15938.1"/>
    </source>
</evidence>
<dbReference type="STRING" id="1423780.FD05_GL001158"/>
<sequence>MAVIFVGILLSCLMFQLAAYKQEMGSITRITEHERRMRQDVIQMRHKNDVHSKHTSGHE</sequence>
<evidence type="ECO:0000313" key="2">
    <source>
        <dbReference type="Proteomes" id="UP000016361"/>
    </source>
</evidence>
<accession>S4NPF1</accession>